<organism evidence="11 12">
    <name type="scientific">Salimicrobium halophilum</name>
    <dbReference type="NCBI Taxonomy" id="86666"/>
    <lineage>
        <taxon>Bacteria</taxon>
        <taxon>Bacillati</taxon>
        <taxon>Bacillota</taxon>
        <taxon>Bacilli</taxon>
        <taxon>Bacillales</taxon>
        <taxon>Bacillaceae</taxon>
        <taxon>Salimicrobium</taxon>
    </lineage>
</organism>
<evidence type="ECO:0000256" key="7">
    <source>
        <dbReference type="ARBA" id="ARBA00022989"/>
    </source>
</evidence>
<dbReference type="PANTHER" id="PTHR32024:SF1">
    <property type="entry name" value="KTR SYSTEM POTASSIUM UPTAKE PROTEIN B"/>
    <property type="match status" value="1"/>
</dbReference>
<feature type="transmembrane region" description="Helical" evidence="10">
    <location>
        <begin position="12"/>
        <end position="29"/>
    </location>
</feature>
<dbReference type="OrthoDB" id="9810952at2"/>
<feature type="transmembrane region" description="Helical" evidence="10">
    <location>
        <begin position="41"/>
        <end position="60"/>
    </location>
</feature>
<gene>
    <name evidence="11" type="ORF">SAMN04490247_0709</name>
</gene>
<dbReference type="GO" id="GO:0015379">
    <property type="term" value="F:potassium:chloride symporter activity"/>
    <property type="evidence" value="ECO:0007669"/>
    <property type="project" value="InterPro"/>
</dbReference>
<keyword evidence="8" id="KW-0406">Ion transport</keyword>
<feature type="transmembrane region" description="Helical" evidence="10">
    <location>
        <begin position="116"/>
        <end position="144"/>
    </location>
</feature>
<name>A0A1G8QYM3_9BACI</name>
<evidence type="ECO:0000256" key="8">
    <source>
        <dbReference type="ARBA" id="ARBA00023065"/>
    </source>
</evidence>
<dbReference type="STRING" id="86666.SAMN04490247_0709"/>
<evidence type="ECO:0000313" key="12">
    <source>
        <dbReference type="Proteomes" id="UP000199225"/>
    </source>
</evidence>
<evidence type="ECO:0000256" key="10">
    <source>
        <dbReference type="SAM" id="Phobius"/>
    </source>
</evidence>
<keyword evidence="12" id="KW-1185">Reference proteome</keyword>
<dbReference type="InterPro" id="IPR004772">
    <property type="entry name" value="TrkH"/>
</dbReference>
<evidence type="ECO:0000256" key="6">
    <source>
        <dbReference type="ARBA" id="ARBA00022958"/>
    </source>
</evidence>
<dbReference type="EMBL" id="FNEV01000002">
    <property type="protein sequence ID" value="SDJ09798.1"/>
    <property type="molecule type" value="Genomic_DNA"/>
</dbReference>
<sequence length="439" mass="47949">MRGSLRRLTPPQWLVSLFIIAILIGTGLLKLDFATTEPISWLDALFTSASAMTVTGLIVVDTGSVFTLFGEIVILFLIQLGGLGIMTFAVLIFLLLGKKIGLKERLLVKQALNQNALGGIVLLVKRLFFFSITVEMIAVILLSLTWGPEMGWGQGIYASIFHSISAFNNAGFSIWGDSLSAYVQHPVITVVISFLFIIGGLGFTVVFDSWKTKEFHHLSLHTKIMLVGTLVLNIVSVFIIFILEMNNPSTLGQLSDFGKWQASYFQAVTPRTAGFNTLSISELEHSTLFYLITLMFIGGGSASTAGGIKLTTALIIILATVSFLKEREYVVAFERNIRMHLVMRALSLALLSIMVVIITVFLLNLTERAPFLDILFESVSAFGTVGLSMGLTPELSVAGKWIIIVTMLVGKLGPLTFAFAFSKPAKDVVRYPGEDVFTG</sequence>
<evidence type="ECO:0000256" key="2">
    <source>
        <dbReference type="ARBA" id="ARBA00022448"/>
    </source>
</evidence>
<evidence type="ECO:0000256" key="5">
    <source>
        <dbReference type="ARBA" id="ARBA00022692"/>
    </source>
</evidence>
<keyword evidence="6" id="KW-0630">Potassium</keyword>
<protein>
    <submittedName>
        <fullName evidence="11">Trk system potassium uptake protein TrkH</fullName>
    </submittedName>
</protein>
<feature type="transmembrane region" description="Helical" evidence="10">
    <location>
        <begin position="187"/>
        <end position="210"/>
    </location>
</feature>
<keyword evidence="5 10" id="KW-0812">Transmembrane</keyword>
<evidence type="ECO:0000256" key="3">
    <source>
        <dbReference type="ARBA" id="ARBA00022475"/>
    </source>
</evidence>
<reference evidence="12" key="1">
    <citation type="submission" date="2016-10" db="EMBL/GenBank/DDBJ databases">
        <authorList>
            <person name="Varghese N."/>
            <person name="Submissions S."/>
        </authorList>
    </citation>
    <scope>NUCLEOTIDE SEQUENCE [LARGE SCALE GENOMIC DNA]</scope>
    <source>
        <strain evidence="12">DSM 4771</strain>
    </source>
</reference>
<dbReference type="Proteomes" id="UP000199225">
    <property type="component" value="Unassembled WGS sequence"/>
</dbReference>
<feature type="transmembrane region" description="Helical" evidence="10">
    <location>
        <begin position="222"/>
        <end position="243"/>
    </location>
</feature>
<evidence type="ECO:0000313" key="11">
    <source>
        <dbReference type="EMBL" id="SDJ09798.1"/>
    </source>
</evidence>
<dbReference type="RefSeq" id="WP_093192157.1">
    <property type="nucleotide sequence ID" value="NZ_FNEV01000002.1"/>
</dbReference>
<keyword evidence="3" id="KW-1003">Cell membrane</keyword>
<keyword evidence="4" id="KW-0633">Potassium transport</keyword>
<dbReference type="NCBIfam" id="TIGR00933">
    <property type="entry name" value="2a38"/>
    <property type="match status" value="1"/>
</dbReference>
<dbReference type="Pfam" id="PF02386">
    <property type="entry name" value="TrkH"/>
    <property type="match status" value="1"/>
</dbReference>
<keyword evidence="2" id="KW-0813">Transport</keyword>
<evidence type="ECO:0000256" key="1">
    <source>
        <dbReference type="ARBA" id="ARBA00004651"/>
    </source>
</evidence>
<feature type="transmembrane region" description="Helical" evidence="10">
    <location>
        <begin position="72"/>
        <end position="96"/>
    </location>
</feature>
<feature type="transmembrane region" description="Helical" evidence="10">
    <location>
        <begin position="288"/>
        <end position="321"/>
    </location>
</feature>
<accession>A0A1G8QYM3</accession>
<proteinExistence type="predicted"/>
<dbReference type="AlphaFoldDB" id="A0A1G8QYM3"/>
<dbReference type="InterPro" id="IPR003445">
    <property type="entry name" value="Cat_transpt"/>
</dbReference>
<keyword evidence="7 10" id="KW-1133">Transmembrane helix</keyword>
<evidence type="ECO:0000256" key="4">
    <source>
        <dbReference type="ARBA" id="ARBA00022538"/>
    </source>
</evidence>
<feature type="transmembrane region" description="Helical" evidence="10">
    <location>
        <begin position="401"/>
        <end position="421"/>
    </location>
</feature>
<feature type="transmembrane region" description="Helical" evidence="10">
    <location>
        <begin position="156"/>
        <end position="175"/>
    </location>
</feature>
<dbReference type="GO" id="GO:0005886">
    <property type="term" value="C:plasma membrane"/>
    <property type="evidence" value="ECO:0007669"/>
    <property type="project" value="UniProtKB-SubCell"/>
</dbReference>
<feature type="transmembrane region" description="Helical" evidence="10">
    <location>
        <begin position="341"/>
        <end position="363"/>
    </location>
</feature>
<dbReference type="PANTHER" id="PTHR32024">
    <property type="entry name" value="TRK SYSTEM POTASSIUM UPTAKE PROTEIN TRKG-RELATED"/>
    <property type="match status" value="1"/>
</dbReference>
<keyword evidence="9 10" id="KW-0472">Membrane</keyword>
<comment type="subcellular location">
    <subcellularLocation>
        <location evidence="1">Cell membrane</location>
        <topology evidence="1">Multi-pass membrane protein</topology>
    </subcellularLocation>
</comment>
<evidence type="ECO:0000256" key="9">
    <source>
        <dbReference type="ARBA" id="ARBA00023136"/>
    </source>
</evidence>